<keyword evidence="3" id="KW-0285">Flavoprotein</keyword>
<dbReference type="Pfam" id="PF07992">
    <property type="entry name" value="Pyr_redox_2"/>
    <property type="match status" value="1"/>
</dbReference>
<dbReference type="SUPFAM" id="SSF51905">
    <property type="entry name" value="FAD/NAD(P)-binding domain"/>
    <property type="match status" value="2"/>
</dbReference>
<evidence type="ECO:0000313" key="9">
    <source>
        <dbReference type="EMBL" id="KAK7464794.1"/>
    </source>
</evidence>
<dbReference type="InterPro" id="IPR050775">
    <property type="entry name" value="FAD-binding_Monooxygenases"/>
</dbReference>
<dbReference type="PANTHER" id="PTHR43098">
    <property type="entry name" value="L-ORNITHINE N(5)-MONOOXYGENASE-RELATED"/>
    <property type="match status" value="1"/>
</dbReference>
<evidence type="ECO:0000313" key="10">
    <source>
        <dbReference type="Proteomes" id="UP001498398"/>
    </source>
</evidence>
<evidence type="ECO:0000256" key="6">
    <source>
        <dbReference type="ARBA" id="ARBA00023002"/>
    </source>
</evidence>
<evidence type="ECO:0000259" key="8">
    <source>
        <dbReference type="Pfam" id="PF07992"/>
    </source>
</evidence>
<dbReference type="InterPro" id="IPR023753">
    <property type="entry name" value="FAD/NAD-binding_dom"/>
</dbReference>
<comment type="similarity">
    <text evidence="2">Belongs to the FAD-binding monooxygenase family.</text>
</comment>
<evidence type="ECO:0000256" key="5">
    <source>
        <dbReference type="ARBA" id="ARBA00022857"/>
    </source>
</evidence>
<dbReference type="Proteomes" id="UP001498398">
    <property type="component" value="Unassembled WGS sequence"/>
</dbReference>
<evidence type="ECO:0000256" key="7">
    <source>
        <dbReference type="ARBA" id="ARBA00023033"/>
    </source>
</evidence>
<comment type="caution">
    <text evidence="9">The sequence shown here is derived from an EMBL/GenBank/DDBJ whole genome shotgun (WGS) entry which is preliminary data.</text>
</comment>
<keyword evidence="5" id="KW-0521">NADP</keyword>
<evidence type="ECO:0000256" key="3">
    <source>
        <dbReference type="ARBA" id="ARBA00022630"/>
    </source>
</evidence>
<name>A0ABR1JRJ9_9AGAR</name>
<dbReference type="InterPro" id="IPR036188">
    <property type="entry name" value="FAD/NAD-bd_sf"/>
</dbReference>
<dbReference type="EMBL" id="JBANRG010000007">
    <property type="protein sequence ID" value="KAK7464794.1"/>
    <property type="molecule type" value="Genomic_DNA"/>
</dbReference>
<keyword evidence="7" id="KW-0503">Monooxygenase</keyword>
<evidence type="ECO:0000256" key="4">
    <source>
        <dbReference type="ARBA" id="ARBA00022827"/>
    </source>
</evidence>
<comment type="cofactor">
    <cofactor evidence="1">
        <name>FAD</name>
        <dbReference type="ChEBI" id="CHEBI:57692"/>
    </cofactor>
</comment>
<dbReference type="Gene3D" id="3.50.50.60">
    <property type="entry name" value="FAD/NAD(P)-binding domain"/>
    <property type="match status" value="2"/>
</dbReference>
<reference evidence="9 10" key="1">
    <citation type="submission" date="2024-01" db="EMBL/GenBank/DDBJ databases">
        <title>A draft genome for the cacao thread blight pathogen Marasmiellus scandens.</title>
        <authorList>
            <person name="Baruah I.K."/>
            <person name="Leung J."/>
            <person name="Bukari Y."/>
            <person name="Amoako-Attah I."/>
            <person name="Meinhardt L.W."/>
            <person name="Bailey B.A."/>
            <person name="Cohen S.P."/>
        </authorList>
    </citation>
    <scope>NUCLEOTIDE SEQUENCE [LARGE SCALE GENOMIC DNA]</scope>
    <source>
        <strain evidence="9 10">GH-19</strain>
    </source>
</reference>
<evidence type="ECO:0000256" key="1">
    <source>
        <dbReference type="ARBA" id="ARBA00001974"/>
    </source>
</evidence>
<organism evidence="9 10">
    <name type="scientific">Marasmiellus scandens</name>
    <dbReference type="NCBI Taxonomy" id="2682957"/>
    <lineage>
        <taxon>Eukaryota</taxon>
        <taxon>Fungi</taxon>
        <taxon>Dikarya</taxon>
        <taxon>Basidiomycota</taxon>
        <taxon>Agaricomycotina</taxon>
        <taxon>Agaricomycetes</taxon>
        <taxon>Agaricomycetidae</taxon>
        <taxon>Agaricales</taxon>
        <taxon>Marasmiineae</taxon>
        <taxon>Omphalotaceae</taxon>
        <taxon>Marasmiellus</taxon>
    </lineage>
</organism>
<dbReference type="PANTHER" id="PTHR43098:SF3">
    <property type="entry name" value="L-ORNITHINE N(5)-MONOOXYGENASE-RELATED"/>
    <property type="match status" value="1"/>
</dbReference>
<feature type="domain" description="FAD/NAD(P)-binding" evidence="8">
    <location>
        <begin position="8"/>
        <end position="232"/>
    </location>
</feature>
<evidence type="ECO:0000256" key="2">
    <source>
        <dbReference type="ARBA" id="ARBA00010139"/>
    </source>
</evidence>
<keyword evidence="6" id="KW-0560">Oxidoreductase</keyword>
<accession>A0ABR1JRJ9</accession>
<proteinExistence type="inferred from homology"/>
<sequence length="564" mass="64125">MKDFSSLDVLVVGSGFAGIYQLFQLRKLGYSVHIFDSASETGGTWYWNCYPGARVDSEVPLYEFSLPELWKDWTWTERFPGWKELRKYFDYAAEKLDVKRDISFNTRVVSAHWDSTQDRWVVMAENGTVAHARFLVLCTGFSSMPFVPDFKGLNSFEGVCHHTARWPHEDVDMKGKRVGVIGTGASGVQVIQEIGKDVEHLSVFQRTPNLSIAMEQRKMTAQEQKRRKEDGLYSVIFRRRLQTPNGFWQERYPKSFFSTTPDERRLHFEQIWSQGGFAFLINNYFDFGTSDEANAEVYAFWRRKVHARVKDPIKAEILAPKVAPHPFGAKRPSLEQTYYEVYNQPNVTLTDLSKYPIEEITPKGVRTGDGVHHDLDILVLATGFNITATITHIDVRGKDGRSLKEKWAEGVYTYLGMSIAGFPNLFFTYGPQAPTAFSNGPTCVEIQCEWITKCIKHMIDNNLTSIEAELDAEKDWRRQVWETSNYGPWMKVRGWYNDGNIPGKPLQPLNYAGGVATYAAYCAEKAQKGYEGFTLSTKLSTGQTVASGGRAEDEAQLPAIEVKV</sequence>
<gene>
    <name evidence="9" type="ORF">VKT23_006001</name>
</gene>
<protein>
    <recommendedName>
        <fullName evidence="8">FAD/NAD(P)-binding domain-containing protein</fullName>
    </recommendedName>
</protein>
<keyword evidence="4" id="KW-0274">FAD</keyword>
<keyword evidence="10" id="KW-1185">Reference proteome</keyword>